<proteinExistence type="predicted"/>
<dbReference type="SMART" id="SM00327">
    <property type="entry name" value="VWA"/>
    <property type="match status" value="2"/>
</dbReference>
<reference evidence="4" key="1">
    <citation type="submission" date="2025-08" db="UniProtKB">
        <authorList>
            <consortium name="RefSeq"/>
        </authorList>
    </citation>
    <scope>IDENTIFICATION</scope>
</reference>
<feature type="domain" description="VWFA" evidence="2">
    <location>
        <begin position="39"/>
        <end position="212"/>
    </location>
</feature>
<dbReference type="PANTHER" id="PTHR24020">
    <property type="entry name" value="COLLAGEN ALPHA"/>
    <property type="match status" value="1"/>
</dbReference>
<sequence>MKLLLPLAAVCLAHFVLAAPTTNDECPPKKDPCVSEIMDLSFVVDSSQTVTAEGFKQALNFLSSFLGKFDISPNKVRSSVITYGRGVYTGEAIGFSDYSDKQSLLSAINDIQYQAGGRTDTGAGLEYMLDNQMSQARENVKRVVVVLTDGDSQDGSFTKKAAQRVRDNGIEVFSIGVGPDIAMQELLNIASSPENVIDAKSYDSLNHILNQLRVKICEESDPEPSCRHTPTDLMFVIDSSVSVGEDDFELGLKFITNFLQNFEVNPSTIRVAAIMFGKRVYDEHVINFDDDDNVENISKAISALPWMHGTRTETGKGIDYMVEHFLPYTRPRVPKVAIVITDGESQNNNKTAAAAQQARANGIQMVAVGIGRARTEGGKLNLKELNDIAGSKSSVLLADNYADLTRIKGKLVQQTCKQIDFGYQALMSL</sequence>
<evidence type="ECO:0000259" key="2">
    <source>
        <dbReference type="PROSITE" id="PS50234"/>
    </source>
</evidence>
<protein>
    <submittedName>
        <fullName evidence="4">Cartilage matrix protein</fullName>
    </submittedName>
</protein>
<dbReference type="PROSITE" id="PS50234">
    <property type="entry name" value="VWFA"/>
    <property type="match status" value="2"/>
</dbReference>
<keyword evidence="3" id="KW-1185">Reference proteome</keyword>
<dbReference type="SUPFAM" id="SSF53300">
    <property type="entry name" value="vWA-like"/>
    <property type="match status" value="2"/>
</dbReference>
<dbReference type="PRINTS" id="PR00453">
    <property type="entry name" value="VWFADOMAIN"/>
</dbReference>
<dbReference type="GeneID" id="101855111"/>
<dbReference type="Gene3D" id="3.40.50.410">
    <property type="entry name" value="von Willebrand factor, type A domain"/>
    <property type="match status" value="2"/>
</dbReference>
<dbReference type="InterPro" id="IPR002035">
    <property type="entry name" value="VWF_A"/>
</dbReference>
<evidence type="ECO:0000313" key="4">
    <source>
        <dbReference type="RefSeq" id="XP_012939406.1"/>
    </source>
</evidence>
<evidence type="ECO:0000256" key="1">
    <source>
        <dbReference type="SAM" id="SignalP"/>
    </source>
</evidence>
<dbReference type="Proteomes" id="UP000694888">
    <property type="component" value="Unplaced"/>
</dbReference>
<accession>A0ABM1A2B8</accession>
<gene>
    <name evidence="4" type="primary">LOC101855111</name>
</gene>
<organism evidence="3 4">
    <name type="scientific">Aplysia californica</name>
    <name type="common">California sea hare</name>
    <dbReference type="NCBI Taxonomy" id="6500"/>
    <lineage>
        <taxon>Eukaryota</taxon>
        <taxon>Metazoa</taxon>
        <taxon>Spiralia</taxon>
        <taxon>Lophotrochozoa</taxon>
        <taxon>Mollusca</taxon>
        <taxon>Gastropoda</taxon>
        <taxon>Heterobranchia</taxon>
        <taxon>Euthyneura</taxon>
        <taxon>Tectipleura</taxon>
        <taxon>Aplysiida</taxon>
        <taxon>Aplysioidea</taxon>
        <taxon>Aplysiidae</taxon>
        <taxon>Aplysia</taxon>
    </lineage>
</organism>
<dbReference type="RefSeq" id="XP_012939406.1">
    <property type="nucleotide sequence ID" value="XM_013083952.2"/>
</dbReference>
<feature type="domain" description="VWFA" evidence="2">
    <location>
        <begin position="232"/>
        <end position="411"/>
    </location>
</feature>
<feature type="chain" id="PRO_5046845025" evidence="1">
    <location>
        <begin position="19"/>
        <end position="429"/>
    </location>
</feature>
<evidence type="ECO:0000313" key="3">
    <source>
        <dbReference type="Proteomes" id="UP000694888"/>
    </source>
</evidence>
<name>A0ABM1A2B8_APLCA</name>
<dbReference type="PANTHER" id="PTHR24020:SF84">
    <property type="entry name" value="VWFA DOMAIN-CONTAINING PROTEIN"/>
    <property type="match status" value="1"/>
</dbReference>
<keyword evidence="1" id="KW-0732">Signal</keyword>
<dbReference type="CDD" id="cd01450">
    <property type="entry name" value="vWFA_subfamily_ECM"/>
    <property type="match status" value="2"/>
</dbReference>
<dbReference type="Pfam" id="PF00092">
    <property type="entry name" value="VWA"/>
    <property type="match status" value="2"/>
</dbReference>
<feature type="signal peptide" evidence="1">
    <location>
        <begin position="1"/>
        <end position="18"/>
    </location>
</feature>
<dbReference type="InterPro" id="IPR050525">
    <property type="entry name" value="ECM_Assembly_Org"/>
</dbReference>
<dbReference type="InterPro" id="IPR036465">
    <property type="entry name" value="vWFA_dom_sf"/>
</dbReference>